<protein>
    <submittedName>
        <fullName evidence="1">Heme-binding HmuY-like protein</fullName>
    </submittedName>
</protein>
<reference evidence="1 2" key="1">
    <citation type="submission" date="2018-06" db="EMBL/GenBank/DDBJ databases">
        <title>Genomic Encyclopedia of Archaeal and Bacterial Type Strains, Phase II (KMG-II): from individual species to whole genera.</title>
        <authorList>
            <person name="Goeker M."/>
        </authorList>
    </citation>
    <scope>NUCLEOTIDE SEQUENCE [LARGE SCALE GENOMIC DNA]</scope>
    <source>
        <strain evidence="1 2">DSM 29821</strain>
    </source>
</reference>
<organism evidence="1 2">
    <name type="scientific">Chitinophaga dinghuensis</name>
    <dbReference type="NCBI Taxonomy" id="1539050"/>
    <lineage>
        <taxon>Bacteria</taxon>
        <taxon>Pseudomonadati</taxon>
        <taxon>Bacteroidota</taxon>
        <taxon>Chitinophagia</taxon>
        <taxon>Chitinophagales</taxon>
        <taxon>Chitinophagaceae</taxon>
        <taxon>Chitinophaga</taxon>
    </lineage>
</organism>
<dbReference type="PROSITE" id="PS51257">
    <property type="entry name" value="PROKAR_LIPOPROTEIN"/>
    <property type="match status" value="1"/>
</dbReference>
<gene>
    <name evidence="1" type="ORF">CLV59_105299</name>
</gene>
<keyword evidence="2" id="KW-1185">Reference proteome</keyword>
<evidence type="ECO:0000313" key="1">
    <source>
        <dbReference type="EMBL" id="RAJ80191.1"/>
    </source>
</evidence>
<evidence type="ECO:0000313" key="2">
    <source>
        <dbReference type="Proteomes" id="UP000249819"/>
    </source>
</evidence>
<dbReference type="Pfam" id="PF14064">
    <property type="entry name" value="HmuY"/>
    <property type="match status" value="1"/>
</dbReference>
<dbReference type="AlphaFoldDB" id="A0A327VW12"/>
<comment type="caution">
    <text evidence="1">The sequence shown here is derived from an EMBL/GenBank/DDBJ whole genome shotgun (WGS) entry which is preliminary data.</text>
</comment>
<dbReference type="InterPro" id="IPR025921">
    <property type="entry name" value="HmuY"/>
</dbReference>
<proteinExistence type="predicted"/>
<accession>A0A327VW12</accession>
<dbReference type="RefSeq" id="WP_111593201.1">
    <property type="nucleotide sequence ID" value="NZ_QLMA01000005.1"/>
</dbReference>
<dbReference type="CDD" id="cd12105">
    <property type="entry name" value="HmuY"/>
    <property type="match status" value="1"/>
</dbReference>
<dbReference type="EMBL" id="QLMA01000005">
    <property type="protein sequence ID" value="RAJ80191.1"/>
    <property type="molecule type" value="Genomic_DNA"/>
</dbReference>
<dbReference type="OrthoDB" id="1091850at2"/>
<sequence length="357" mass="37798">MQLKQLITLSAGLVFFAACKKKDTAYTPPSLSEGTMVAGMGASYDSTVFVDLSTGKMTAVAAGSWDIAVQSRGGKAIISNGAKKAGIYRIPSANFDSVVALPATASGIKINYENTSLDVTATSVGAWTDNQGKSKQLVYIIDLGKTPPSGANSNGYMKFSISDATASQVTIRYANLDGSNPKSQTITLDATTNFTYFSLMSGKTVQVEPSYKNWDFMCTGVTVAGGGPPGSYVVTMAVLHNRLAGVKVAVDNPAADLASSDDPAAPVNNVASSKGRYGTLTRADFLTLGPVEKADAIGKSWWQILQPHAAGNYKVYDWKTFLLSDADGKLFKIRFTAFKSLVTGTPGYPAFEYKELN</sequence>
<dbReference type="Proteomes" id="UP000249819">
    <property type="component" value="Unassembled WGS sequence"/>
</dbReference>
<name>A0A327VW12_9BACT</name>